<dbReference type="RefSeq" id="WP_183981769.1">
    <property type="nucleotide sequence ID" value="NZ_JACIEV010000001.1"/>
</dbReference>
<reference evidence="2 3" key="1">
    <citation type="submission" date="2020-08" db="EMBL/GenBank/DDBJ databases">
        <title>Genomic Encyclopedia of Type Strains, Phase IV (KMG-IV): sequencing the most valuable type-strain genomes for metagenomic binning, comparative biology and taxonomic classification.</title>
        <authorList>
            <person name="Goeker M."/>
        </authorList>
    </citation>
    <scope>NUCLEOTIDE SEQUENCE [LARGE SCALE GENOMIC DNA]</scope>
    <source>
        <strain evidence="2 3">YC6723</strain>
    </source>
</reference>
<dbReference type="AlphaFoldDB" id="A0A840F6N4"/>
<keyword evidence="1" id="KW-1133">Transmembrane helix</keyword>
<feature type="transmembrane region" description="Helical" evidence="1">
    <location>
        <begin position="253"/>
        <end position="273"/>
    </location>
</feature>
<name>A0A840F6N4_9SPHN</name>
<keyword evidence="3" id="KW-1185">Reference proteome</keyword>
<evidence type="ECO:0000313" key="3">
    <source>
        <dbReference type="Proteomes" id="UP000529795"/>
    </source>
</evidence>
<sequence>MTAAADLRDADERASTLFVHANLIFCLLLQRFCVIVGGGVIYWVLPIFFLSLGWLLLTGRATLRAFSTWTFAIFVAAALLSTLIALNTSDTRINGLSLPSLASVLVVYLGLVVAPTSRFHGARVFDIFILYARWLAVFGIVQYLVQFAGIRIFAFSETFPVLRPVLAEPFFNFHPVVAYGSPILRSNGFFLLEPSIFSQILMLAAAVDVLIRRQWLFLPLYGVAYVVTYSGTGLLALAVASILAIVISPRTSPQLVLLGIAGAIVAGFAALIFPDAVAGLVGRSNEVNYEGSSGYARYIGQLKLLNEFAGETRTFVGFGPGALERATIAVTGSINPALKIFFEYGIMGLASFAVFFIGTLWRRDIAIVSLFMLANYQLGGGYLLFMPMIVLAALLCIWSDRAPTFRPAAVQEF</sequence>
<feature type="transmembrane region" description="Helical" evidence="1">
    <location>
        <begin position="69"/>
        <end position="86"/>
    </location>
</feature>
<evidence type="ECO:0008006" key="4">
    <source>
        <dbReference type="Google" id="ProtNLM"/>
    </source>
</evidence>
<feature type="transmembrane region" description="Helical" evidence="1">
    <location>
        <begin position="223"/>
        <end position="247"/>
    </location>
</feature>
<accession>A0A840F6N4</accession>
<dbReference type="EMBL" id="JACIEV010000001">
    <property type="protein sequence ID" value="MBB4152252.1"/>
    <property type="molecule type" value="Genomic_DNA"/>
</dbReference>
<feature type="transmembrane region" description="Helical" evidence="1">
    <location>
        <begin position="381"/>
        <end position="398"/>
    </location>
</feature>
<feature type="transmembrane region" description="Helical" evidence="1">
    <location>
        <begin position="98"/>
        <end position="116"/>
    </location>
</feature>
<feature type="transmembrane region" description="Helical" evidence="1">
    <location>
        <begin position="189"/>
        <end position="211"/>
    </location>
</feature>
<evidence type="ECO:0000313" key="2">
    <source>
        <dbReference type="EMBL" id="MBB4152252.1"/>
    </source>
</evidence>
<keyword evidence="1" id="KW-0472">Membrane</keyword>
<protein>
    <recommendedName>
        <fullName evidence="4">O-antigen ligase domain-containing protein</fullName>
    </recommendedName>
</protein>
<feature type="transmembrane region" description="Helical" evidence="1">
    <location>
        <begin position="28"/>
        <end position="57"/>
    </location>
</feature>
<dbReference type="Proteomes" id="UP000529795">
    <property type="component" value="Unassembled WGS sequence"/>
</dbReference>
<organism evidence="2 3">
    <name type="scientific">Sphingomonas jinjuensis</name>
    <dbReference type="NCBI Taxonomy" id="535907"/>
    <lineage>
        <taxon>Bacteria</taxon>
        <taxon>Pseudomonadati</taxon>
        <taxon>Pseudomonadota</taxon>
        <taxon>Alphaproteobacteria</taxon>
        <taxon>Sphingomonadales</taxon>
        <taxon>Sphingomonadaceae</taxon>
        <taxon>Sphingomonas</taxon>
    </lineage>
</organism>
<evidence type="ECO:0000256" key="1">
    <source>
        <dbReference type="SAM" id="Phobius"/>
    </source>
</evidence>
<keyword evidence="1" id="KW-0812">Transmembrane</keyword>
<comment type="caution">
    <text evidence="2">The sequence shown here is derived from an EMBL/GenBank/DDBJ whole genome shotgun (WGS) entry which is preliminary data.</text>
</comment>
<feature type="transmembrane region" description="Helical" evidence="1">
    <location>
        <begin position="341"/>
        <end position="361"/>
    </location>
</feature>
<feature type="transmembrane region" description="Helical" evidence="1">
    <location>
        <begin position="128"/>
        <end position="154"/>
    </location>
</feature>
<gene>
    <name evidence="2" type="ORF">GGQ80_000128</name>
</gene>
<proteinExistence type="predicted"/>